<dbReference type="SUPFAM" id="SSF109604">
    <property type="entry name" value="HD-domain/PDEase-like"/>
    <property type="match status" value="1"/>
</dbReference>
<dbReference type="InterPro" id="IPR023088">
    <property type="entry name" value="PDEase"/>
</dbReference>
<keyword evidence="12 13" id="KW-0479">Metal-binding</keyword>
<comment type="cofactor">
    <cofactor evidence="13">
        <name>a divalent metal cation</name>
        <dbReference type="ChEBI" id="CHEBI:60240"/>
    </cofactor>
    <text evidence="13">Binds 2 divalent metal cations per subunit. Site 1 may preferentially bind zinc ions, while site 2 has a preference for magnesium and/or manganese ions.</text>
</comment>
<evidence type="ECO:0000256" key="8">
    <source>
        <dbReference type="ARBA" id="ARBA00023136"/>
    </source>
</evidence>
<feature type="transmembrane region" description="Helical" evidence="15">
    <location>
        <begin position="1295"/>
        <end position="1314"/>
    </location>
</feature>
<comment type="similarity">
    <text evidence="3 13">Belongs to the cyclic nucleotide phosphodiesterase family.</text>
</comment>
<reference evidence="17 18" key="1">
    <citation type="submission" date="2020-04" db="EMBL/GenBank/DDBJ databases">
        <authorList>
            <person name="Alioto T."/>
            <person name="Alioto T."/>
            <person name="Gomez Garrido J."/>
        </authorList>
    </citation>
    <scope>NUCLEOTIDE SEQUENCE [LARGE SCALE GENOMIC DNA]</scope>
</reference>
<dbReference type="GO" id="GO:0051146">
    <property type="term" value="P:striated muscle cell differentiation"/>
    <property type="evidence" value="ECO:0007669"/>
    <property type="project" value="TreeGrafter"/>
</dbReference>
<accession>A0A8S1D6X2</accession>
<keyword evidence="9" id="KW-0804">Transcription</keyword>
<feature type="region of interest" description="Disordered" evidence="14">
    <location>
        <begin position="808"/>
        <end position="838"/>
    </location>
</feature>
<dbReference type="InterPro" id="IPR011520">
    <property type="entry name" value="Vg_fam"/>
</dbReference>
<evidence type="ECO:0000259" key="16">
    <source>
        <dbReference type="PROSITE" id="PS51845"/>
    </source>
</evidence>
<keyword evidence="13" id="KW-0378">Hydrolase</keyword>
<dbReference type="GO" id="GO:0042391">
    <property type="term" value="P:regulation of membrane potential"/>
    <property type="evidence" value="ECO:0007669"/>
    <property type="project" value="TreeGrafter"/>
</dbReference>
<dbReference type="GO" id="GO:0005634">
    <property type="term" value="C:nucleus"/>
    <property type="evidence" value="ECO:0007669"/>
    <property type="project" value="UniProtKB-SubCell"/>
</dbReference>
<dbReference type="GO" id="GO:0030552">
    <property type="term" value="F:cAMP binding"/>
    <property type="evidence" value="ECO:0007669"/>
    <property type="project" value="TreeGrafter"/>
</dbReference>
<dbReference type="Pfam" id="PF01590">
    <property type="entry name" value="GAF"/>
    <property type="match status" value="1"/>
</dbReference>
<comment type="subcellular location">
    <subcellularLocation>
        <location evidence="2">Membrane</location>
        <topology evidence="2">Multi-pass membrane protein</topology>
    </subcellularLocation>
    <subcellularLocation>
        <location evidence="1">Nucleus</location>
    </subcellularLocation>
</comment>
<dbReference type="InterPro" id="IPR029016">
    <property type="entry name" value="GAF-like_dom_sf"/>
</dbReference>
<dbReference type="Pfam" id="PF04831">
    <property type="entry name" value="POPDC1-3"/>
    <property type="match status" value="1"/>
</dbReference>
<evidence type="ECO:0000256" key="4">
    <source>
        <dbReference type="ARBA" id="ARBA00022535"/>
    </source>
</evidence>
<evidence type="ECO:0000313" key="17">
    <source>
        <dbReference type="EMBL" id="CAB3377217.1"/>
    </source>
</evidence>
<feature type="region of interest" description="Disordered" evidence="14">
    <location>
        <begin position="734"/>
        <end position="794"/>
    </location>
</feature>
<gene>
    <name evidence="17" type="ORF">CLODIP_2_CD00931</name>
</gene>
<organism evidence="17 18">
    <name type="scientific">Cloeon dipterum</name>
    <dbReference type="NCBI Taxonomy" id="197152"/>
    <lineage>
        <taxon>Eukaryota</taxon>
        <taxon>Metazoa</taxon>
        <taxon>Ecdysozoa</taxon>
        <taxon>Arthropoda</taxon>
        <taxon>Hexapoda</taxon>
        <taxon>Insecta</taxon>
        <taxon>Pterygota</taxon>
        <taxon>Palaeoptera</taxon>
        <taxon>Ephemeroptera</taxon>
        <taxon>Pisciforma</taxon>
        <taxon>Baetidae</taxon>
        <taxon>Cloeon</taxon>
    </lineage>
</organism>
<feature type="binding site" evidence="12">
    <location>
        <position position="609"/>
    </location>
    <ligand>
        <name>Zn(2+)</name>
        <dbReference type="ChEBI" id="CHEBI:29105"/>
        <label>1</label>
    </ligand>
</feature>
<dbReference type="PANTHER" id="PTHR12101:SF30">
    <property type="entry name" value="POPEYE DOMAIN-CONTAINING PROTEIN 3-LIKE PROTEIN"/>
    <property type="match status" value="1"/>
</dbReference>
<protein>
    <recommendedName>
        <fullName evidence="13">Phosphodiesterase</fullName>
        <ecNumber evidence="13">3.1.4.-</ecNumber>
    </recommendedName>
</protein>
<evidence type="ECO:0000313" key="18">
    <source>
        <dbReference type="Proteomes" id="UP000494165"/>
    </source>
</evidence>
<dbReference type="Proteomes" id="UP000494165">
    <property type="component" value="Unassembled WGS sequence"/>
</dbReference>
<dbReference type="FunFam" id="3.30.450.40:FF:000005">
    <property type="entry name" value="Phosphodiesterase"/>
    <property type="match status" value="1"/>
</dbReference>
<feature type="binding site" evidence="12">
    <location>
        <position position="609"/>
    </location>
    <ligand>
        <name>Zn(2+)</name>
        <dbReference type="ChEBI" id="CHEBI:29105"/>
        <label>2</label>
    </ligand>
</feature>
<evidence type="ECO:0000256" key="9">
    <source>
        <dbReference type="ARBA" id="ARBA00023163"/>
    </source>
</evidence>
<keyword evidence="8 15" id="KW-0472">Membrane</keyword>
<evidence type="ECO:0000256" key="11">
    <source>
        <dbReference type="PIRSR" id="PIRSR623088-1"/>
    </source>
</evidence>
<feature type="compositionally biased region" description="Polar residues" evidence="14">
    <location>
        <begin position="1010"/>
        <end position="1030"/>
    </location>
</feature>
<evidence type="ECO:0000256" key="5">
    <source>
        <dbReference type="ARBA" id="ARBA00022692"/>
    </source>
</evidence>
<evidence type="ECO:0000256" key="2">
    <source>
        <dbReference type="ARBA" id="ARBA00004141"/>
    </source>
</evidence>
<comment type="caution">
    <text evidence="17">The sequence shown here is derived from an EMBL/GenBank/DDBJ whole genome shotgun (WGS) entry which is preliminary data.</text>
</comment>
<dbReference type="GO" id="GO:0007165">
    <property type="term" value="P:signal transduction"/>
    <property type="evidence" value="ECO:0007669"/>
    <property type="project" value="InterPro"/>
</dbReference>
<dbReference type="PROSITE" id="PS51845">
    <property type="entry name" value="PDEASE_I_2"/>
    <property type="match status" value="1"/>
</dbReference>
<dbReference type="Pfam" id="PF00233">
    <property type="entry name" value="PDEase_I"/>
    <property type="match status" value="1"/>
</dbReference>
<feature type="transmembrane region" description="Helical" evidence="15">
    <location>
        <begin position="1268"/>
        <end position="1289"/>
    </location>
</feature>
<keyword evidence="18" id="KW-1185">Reference proteome</keyword>
<dbReference type="GO" id="GO:0006355">
    <property type="term" value="P:regulation of DNA-templated transcription"/>
    <property type="evidence" value="ECO:0007669"/>
    <property type="project" value="InterPro"/>
</dbReference>
<sequence length="1572" mass="176627">MPRKVTLATIKSASFDEEPDNSSVQVRPQKFNGGVNISGNADQNGASEEQVSSYLKAHPEFLDQWLMEEVDLEQLERWMIRKMQRDKKKQSNDANGKVGRKTSLSRWKFCVHADKRQMLQELTHSLQTRPDRSNVLWELASCICSAVSADGFRLYLADPNLVGADNLKGSELIGQYLGHDLRADNGEPLLIPISSPTTVPEFVARSREPLRLSRGSGDQRFPVPSPRSEGKDDSVLEAEHALWQPIVQADSEMTGVLFMWRRQGPAFHEEDEEIARSYLVWGGIALHYAQLFLSIDKTRRLNDFLLKVVKSIFQDMVSMDALVVKVMTYAQRLVDADRASLFLVDSRNKELYARIFDMGTDESKDSEENSSTRGKEIRFPLGTGIAGQVALTGEVLNITDAYSDPRFNRTVDQLTGYHTKTILCMPIFIRGIIIGVVQMVNKRSGLFTKEDEEAFETFAVYCGLALHHAKLYEKIQRSEQKYRVALDVLSYHNTCSEEEVRMMKQMTDIDPGEPDTDTYYFNIYSLDDMKKVRYAVSMFSELFGMSRFDQDSIIRFTLTVRKNYRRVPYHNWAHGFSVANSMFSIIKHSKTIFKPNECLALYIGSLCHDLDHRGKNNKFMLDTESPLASIYSTSTMEHHHFNQTITILQQEGHNIFSKLSSEEYKQVLSNIKHCILATDLALFFPNKARLAKIVEDDQFSWTNPEHRRKTTSHAESYVSYSLCQLLRLPPSHTLPKQHWPVPESDASKHVATNRSAPQQQNKRQNAFLLHLPDNSQDAAEQKSRRAQELEKDEVDMLSQDAQLSGRLNPCAEVPEHPQTDPQQEAPGDPSAPAAAPADVSDFCEKVDAAEEACLTSVALDSMSCTMCPSGLLNPFLTGDTDALDVLHAATEAALAVSNGSGSAPAPIDDFSVRDHSDTPSYFSLPDNVYNFNISDCLGIPDDPQGQYVSRNCVVFTNYSTRDAATEVEYHFNRSLNKEHGQTILGKPSVFELRNKLTTDNTYGSHMTHCPTYSSKRSTTSLPLSAGSYPSMSHGPRPLQWSPSLPQAFNPSPSRCPLPSVHAFNAYWSGEYHSASCPNTPLQHPTASGQQVFQFNSSITAGSDSSTVVPQQREFWYYIAERNQAEAICRAGRKLVRRRLRASGVSCRSGRKQRGARPAPTGVAGEWRAKQPAHGQGWQQHCGCCPAEADRSTKWANSTMTTPLEANVTLGTAEDPTNFTALPPVVPHVSTGGLSWCNEWKDPQHVLFQLANVCFMISYLAPSSRHGILFMHATLILGFLLFCTWSWNIICAADIFTWNLAFIFFNAGQLLSIIYQMRPVKFDAELEDVYLTLFYPFKVSRSTFKRMVHSEFAQIMSLHAGEAYAMQNLTKTDRLGLLISGKINVLSDQQFLHHILPCEFLDSPEFESSKANTEDKFKVSIVAATSCRYIYWMRTALEYLFVKEPYLATVLQTLIARDITTKLYTMNTKLMTARGSHLDIRLPSISSAAFGSMAAGDYKDPPRSIKHNIFAETPFAGNIPIQKDTTGLLLPNGRLQMEPLRELPSTDDLASGVQSWLDTNSKYHGHHTPDHNF</sequence>
<evidence type="ECO:0000256" key="12">
    <source>
        <dbReference type="PIRSR" id="PIRSR623088-3"/>
    </source>
</evidence>
<keyword evidence="10" id="KW-0539">Nucleus</keyword>
<evidence type="ECO:0000256" key="3">
    <source>
        <dbReference type="ARBA" id="ARBA00007648"/>
    </source>
</evidence>
<dbReference type="PRINTS" id="PR00387">
    <property type="entry name" value="PDIESTERASE1"/>
</dbReference>
<dbReference type="EC" id="3.1.4.-" evidence="13"/>
<dbReference type="EMBL" id="CADEPI010000141">
    <property type="protein sequence ID" value="CAB3377217.1"/>
    <property type="molecule type" value="Genomic_DNA"/>
</dbReference>
<evidence type="ECO:0000256" key="13">
    <source>
        <dbReference type="RuleBase" id="RU363067"/>
    </source>
</evidence>
<keyword evidence="7" id="KW-0805">Transcription regulation</keyword>
<dbReference type="CDD" id="cd00077">
    <property type="entry name" value="HDc"/>
    <property type="match status" value="1"/>
</dbReference>
<dbReference type="InterPro" id="IPR036971">
    <property type="entry name" value="PDEase_catalytic_dom_sf"/>
</dbReference>
<evidence type="ECO:0000256" key="15">
    <source>
        <dbReference type="SAM" id="Phobius"/>
    </source>
</evidence>
<dbReference type="SMART" id="SM00065">
    <property type="entry name" value="GAF"/>
    <property type="match status" value="2"/>
</dbReference>
<dbReference type="GO" id="GO:0042383">
    <property type="term" value="C:sarcolemma"/>
    <property type="evidence" value="ECO:0007669"/>
    <property type="project" value="TreeGrafter"/>
</dbReference>
<dbReference type="InterPro" id="IPR055272">
    <property type="entry name" value="POPDC1-3_dom"/>
</dbReference>
<dbReference type="GO" id="GO:0007507">
    <property type="term" value="P:heart development"/>
    <property type="evidence" value="ECO:0007669"/>
    <property type="project" value="TreeGrafter"/>
</dbReference>
<feature type="active site" description="Proton donor" evidence="11">
    <location>
        <position position="570"/>
    </location>
</feature>
<evidence type="ECO:0000256" key="6">
    <source>
        <dbReference type="ARBA" id="ARBA00022989"/>
    </source>
</evidence>
<feature type="domain" description="PDEase" evidence="16">
    <location>
        <begin position="495"/>
        <end position="710"/>
    </location>
</feature>
<dbReference type="Gene3D" id="3.30.450.40">
    <property type="match status" value="2"/>
</dbReference>
<dbReference type="SUPFAM" id="SSF55781">
    <property type="entry name" value="GAF domain-like"/>
    <property type="match status" value="2"/>
</dbReference>
<evidence type="ECO:0000256" key="7">
    <source>
        <dbReference type="ARBA" id="ARBA00023015"/>
    </source>
</evidence>
<evidence type="ECO:0000256" key="1">
    <source>
        <dbReference type="ARBA" id="ARBA00004123"/>
    </source>
</evidence>
<dbReference type="PANTHER" id="PTHR12101">
    <property type="entry name" value="POPEYE DOMAIN CONTAINING PROTEIN"/>
    <property type="match status" value="1"/>
</dbReference>
<keyword evidence="5 15" id="KW-0812">Transmembrane</keyword>
<dbReference type="Gene3D" id="1.10.1300.10">
    <property type="entry name" value="3'5'-cyclic nucleotide phosphodiesterase, catalytic domain"/>
    <property type="match status" value="1"/>
</dbReference>
<dbReference type="InterPro" id="IPR002073">
    <property type="entry name" value="PDEase_catalytic_dom"/>
</dbReference>
<proteinExistence type="inferred from homology"/>
<feature type="binding site" evidence="12">
    <location>
        <position position="574"/>
    </location>
    <ligand>
        <name>Zn(2+)</name>
        <dbReference type="ChEBI" id="CHEBI:29105"/>
        <label>1</label>
    </ligand>
</feature>
<dbReference type="InterPro" id="IPR003018">
    <property type="entry name" value="GAF"/>
</dbReference>
<name>A0A8S1D6X2_9INSE</name>
<evidence type="ECO:0000256" key="14">
    <source>
        <dbReference type="SAM" id="MobiDB-lite"/>
    </source>
</evidence>
<feature type="binding site" evidence="12">
    <location>
        <position position="608"/>
    </location>
    <ligand>
        <name>Zn(2+)</name>
        <dbReference type="ChEBI" id="CHEBI:29105"/>
        <label>1</label>
    </ligand>
</feature>
<keyword evidence="6 15" id="KW-1133">Transmembrane helix</keyword>
<feature type="compositionally biased region" description="Polar residues" evidence="14">
    <location>
        <begin position="750"/>
        <end position="764"/>
    </location>
</feature>
<dbReference type="GO" id="GO:0004114">
    <property type="term" value="F:3',5'-cyclic-nucleotide phosphodiesterase activity"/>
    <property type="evidence" value="ECO:0007669"/>
    <property type="project" value="InterPro"/>
</dbReference>
<keyword evidence="4" id="KW-0140">cGMP</keyword>
<feature type="region of interest" description="Disordered" evidence="14">
    <location>
        <begin position="1010"/>
        <end position="1036"/>
    </location>
</feature>
<dbReference type="InterPro" id="IPR023174">
    <property type="entry name" value="PDEase_CS"/>
</dbReference>
<dbReference type="PROSITE" id="PS00126">
    <property type="entry name" value="PDEASE_I_1"/>
    <property type="match status" value="1"/>
</dbReference>
<evidence type="ECO:0000256" key="10">
    <source>
        <dbReference type="ARBA" id="ARBA00023242"/>
    </source>
</evidence>
<feature type="compositionally biased region" description="Basic and acidic residues" evidence="14">
    <location>
        <begin position="779"/>
        <end position="789"/>
    </location>
</feature>
<dbReference type="InterPro" id="IPR003607">
    <property type="entry name" value="HD/PDEase_dom"/>
</dbReference>
<dbReference type="GO" id="GO:0046872">
    <property type="term" value="F:metal ion binding"/>
    <property type="evidence" value="ECO:0007669"/>
    <property type="project" value="UniProtKB-KW"/>
</dbReference>
<dbReference type="OrthoDB" id="295473at2759"/>
<dbReference type="InterPro" id="IPR006916">
    <property type="entry name" value="POPDC1-3"/>
</dbReference>
<dbReference type="Pfam" id="PF07545">
    <property type="entry name" value="Vg_Tdu"/>
    <property type="match status" value="1"/>
</dbReference>
<feature type="compositionally biased region" description="Low complexity" evidence="14">
    <location>
        <begin position="825"/>
        <end position="837"/>
    </location>
</feature>